<organism evidence="9 10">
    <name type="scientific">Heterobasidion irregulare (strain TC 32-1)</name>
    <dbReference type="NCBI Taxonomy" id="747525"/>
    <lineage>
        <taxon>Eukaryota</taxon>
        <taxon>Fungi</taxon>
        <taxon>Dikarya</taxon>
        <taxon>Basidiomycota</taxon>
        <taxon>Agaricomycotina</taxon>
        <taxon>Agaricomycetes</taxon>
        <taxon>Russulales</taxon>
        <taxon>Bondarzewiaceae</taxon>
        <taxon>Heterobasidion</taxon>
        <taxon>Heterobasidion annosum species complex</taxon>
    </lineage>
</organism>
<dbReference type="GO" id="GO:0005507">
    <property type="term" value="F:copper ion binding"/>
    <property type="evidence" value="ECO:0007669"/>
    <property type="project" value="InterPro"/>
</dbReference>
<dbReference type="AlphaFoldDB" id="W4KEL0"/>
<dbReference type="RefSeq" id="XP_009545751.1">
    <property type="nucleotide sequence ID" value="XM_009547456.1"/>
</dbReference>
<dbReference type="InterPro" id="IPR011706">
    <property type="entry name" value="Cu-oxidase_C"/>
</dbReference>
<dbReference type="EMBL" id="KI925457">
    <property type="protein sequence ID" value="ETW83506.1"/>
    <property type="molecule type" value="Genomic_DNA"/>
</dbReference>
<keyword evidence="10" id="KW-1185">Reference proteome</keyword>
<dbReference type="Pfam" id="PF07731">
    <property type="entry name" value="Cu-oxidase_2"/>
    <property type="match status" value="1"/>
</dbReference>
<dbReference type="HOGENOM" id="CLU_006504_2_1_1"/>
<dbReference type="CDD" id="cd13903">
    <property type="entry name" value="CuRO_3_Tv-LCC_like"/>
    <property type="match status" value="1"/>
</dbReference>
<dbReference type="InterPro" id="IPR045087">
    <property type="entry name" value="Cu-oxidase_fam"/>
</dbReference>
<sequence>MILQSKFAVLVALLTGAVSAIRPTANLRIGNGIIAPDGFRRDSVLAGGTFPGPLITARKGDPFSVNVINNLKNGTMDLVTAIHWHGITQHTSTWADGVAFVSQCPIIPGKSFQYKFNPGEQVGTYWYHSHYKAQYCDGLRGVIVIYDPNDPYKAMYDVDDESTVITLADWYHYPAPQTPEGFGHVAHPSSTLINGLGRARDGPANAPLAVVNVVQGKRYRFRLVSISCFPNFVFSIDGHNMTVIEADGEYTEKLLVDSINIYAGQRYSVIVNASQPINNYWIRSKPMLPQGADGTIDTSFSGGRNSAIFRYKGASKTEPQNALSVSTLPLIETNVHALVNPEAPGAPTVGGADVDINLQVTLAPLPTDNSTFVYKVNGETFESPDVPTLLQIMNGNSNLLPAGSTYFLPRNKSIELTIPTGAQGGEHPVHLHGHAFSVVRSGGSSSYNYANPVRRDVVSMGPQDSNSNVTIRFRTDNPGPWIFHCHIDWHLEEGFAVVFVEDDPSIQSTNPVTQEWKNLCPIYDKWVQDHPDSSNDDGNAS</sequence>
<feature type="domain" description="Plastocyanin-like" evidence="8">
    <location>
        <begin position="34"/>
        <end position="149"/>
    </location>
</feature>
<reference evidence="9 10" key="1">
    <citation type="journal article" date="2012" name="New Phytol.">
        <title>Insight into trade-off between wood decay and parasitism from the genome of a fungal forest pathogen.</title>
        <authorList>
            <person name="Olson A."/>
            <person name="Aerts A."/>
            <person name="Asiegbu F."/>
            <person name="Belbahri L."/>
            <person name="Bouzid O."/>
            <person name="Broberg A."/>
            <person name="Canback B."/>
            <person name="Coutinho P.M."/>
            <person name="Cullen D."/>
            <person name="Dalman K."/>
            <person name="Deflorio G."/>
            <person name="van Diepen L.T."/>
            <person name="Dunand C."/>
            <person name="Duplessis S."/>
            <person name="Durling M."/>
            <person name="Gonthier P."/>
            <person name="Grimwood J."/>
            <person name="Fossdal C.G."/>
            <person name="Hansson D."/>
            <person name="Henrissat B."/>
            <person name="Hietala A."/>
            <person name="Himmelstrand K."/>
            <person name="Hoffmeister D."/>
            <person name="Hogberg N."/>
            <person name="James T.Y."/>
            <person name="Karlsson M."/>
            <person name="Kohler A."/>
            <person name="Kues U."/>
            <person name="Lee Y.H."/>
            <person name="Lin Y.C."/>
            <person name="Lind M."/>
            <person name="Lindquist E."/>
            <person name="Lombard V."/>
            <person name="Lucas S."/>
            <person name="Lunden K."/>
            <person name="Morin E."/>
            <person name="Murat C."/>
            <person name="Park J."/>
            <person name="Raffaello T."/>
            <person name="Rouze P."/>
            <person name="Salamov A."/>
            <person name="Schmutz J."/>
            <person name="Solheim H."/>
            <person name="Stahlberg J."/>
            <person name="Velez H."/>
            <person name="de Vries R.P."/>
            <person name="Wiebenga A."/>
            <person name="Woodward S."/>
            <person name="Yakovlev I."/>
            <person name="Garbelotto M."/>
            <person name="Martin F."/>
            <person name="Grigoriev I.V."/>
            <person name="Stenlid J."/>
        </authorList>
    </citation>
    <scope>NUCLEOTIDE SEQUENCE [LARGE SCALE GENOMIC DNA]</scope>
    <source>
        <strain evidence="9 10">TC 32-1</strain>
    </source>
</reference>
<proteinExistence type="inferred from homology"/>
<evidence type="ECO:0000259" key="7">
    <source>
        <dbReference type="Pfam" id="PF07731"/>
    </source>
</evidence>
<keyword evidence="4" id="KW-0325">Glycoprotein</keyword>
<dbReference type="GeneID" id="20668008"/>
<evidence type="ECO:0000259" key="6">
    <source>
        <dbReference type="Pfam" id="PF00394"/>
    </source>
</evidence>
<dbReference type="InterPro" id="IPR011707">
    <property type="entry name" value="Cu-oxidase-like_N"/>
</dbReference>
<dbReference type="SUPFAM" id="SSF49503">
    <property type="entry name" value="Cupredoxins"/>
    <property type="match status" value="3"/>
</dbReference>
<evidence type="ECO:0000256" key="1">
    <source>
        <dbReference type="ARBA" id="ARBA00010609"/>
    </source>
</evidence>
<keyword evidence="5" id="KW-0732">Signal</keyword>
<feature type="chain" id="PRO_5004844192" evidence="5">
    <location>
        <begin position="21"/>
        <end position="541"/>
    </location>
</feature>
<dbReference type="InterPro" id="IPR001117">
    <property type="entry name" value="Cu-oxidase_2nd"/>
</dbReference>
<evidence type="ECO:0000256" key="4">
    <source>
        <dbReference type="ARBA" id="ARBA00023180"/>
    </source>
</evidence>
<evidence type="ECO:0000256" key="3">
    <source>
        <dbReference type="ARBA" id="ARBA00023157"/>
    </source>
</evidence>
<dbReference type="Pfam" id="PF00394">
    <property type="entry name" value="Cu-oxidase"/>
    <property type="match status" value="1"/>
</dbReference>
<evidence type="ECO:0000259" key="8">
    <source>
        <dbReference type="Pfam" id="PF07732"/>
    </source>
</evidence>
<evidence type="ECO:0000256" key="2">
    <source>
        <dbReference type="ARBA" id="ARBA00023008"/>
    </source>
</evidence>
<dbReference type="InterPro" id="IPR008972">
    <property type="entry name" value="Cupredoxin"/>
</dbReference>
<dbReference type="eggNOG" id="KOG1263">
    <property type="taxonomic scope" value="Eukaryota"/>
</dbReference>
<evidence type="ECO:0000313" key="10">
    <source>
        <dbReference type="Proteomes" id="UP000030671"/>
    </source>
</evidence>
<gene>
    <name evidence="9" type="primary">lcc3</name>
    <name evidence="9" type="ORF">HETIRDRAFT_165788</name>
</gene>
<dbReference type="Proteomes" id="UP000030671">
    <property type="component" value="Unassembled WGS sequence"/>
</dbReference>
<dbReference type="FunFam" id="2.60.40.420:FF:000045">
    <property type="entry name" value="Laccase 2"/>
    <property type="match status" value="1"/>
</dbReference>
<dbReference type="GO" id="GO:0016491">
    <property type="term" value="F:oxidoreductase activity"/>
    <property type="evidence" value="ECO:0007669"/>
    <property type="project" value="InterPro"/>
</dbReference>
<feature type="domain" description="Plastocyanin-like" evidence="6">
    <location>
        <begin position="161"/>
        <end position="314"/>
    </location>
</feature>
<evidence type="ECO:0000313" key="9">
    <source>
        <dbReference type="EMBL" id="ETW83506.1"/>
    </source>
</evidence>
<name>W4KEL0_HETIT</name>
<dbReference type="STRING" id="747525.W4KEL0"/>
<dbReference type="Pfam" id="PF07732">
    <property type="entry name" value="Cu-oxidase_3"/>
    <property type="match status" value="1"/>
</dbReference>
<keyword evidence="2" id="KW-0186">Copper</keyword>
<comment type="similarity">
    <text evidence="1">Belongs to the multicopper oxidase family.</text>
</comment>
<accession>W4KEL0</accession>
<keyword evidence="3" id="KW-1015">Disulfide bond</keyword>
<dbReference type="KEGG" id="hir:HETIRDRAFT_165788"/>
<dbReference type="Gene3D" id="2.60.40.420">
    <property type="entry name" value="Cupredoxins - blue copper proteins"/>
    <property type="match status" value="3"/>
</dbReference>
<dbReference type="PANTHER" id="PTHR11709:SF511">
    <property type="entry name" value="LACCASE"/>
    <property type="match status" value="1"/>
</dbReference>
<dbReference type="PANTHER" id="PTHR11709">
    <property type="entry name" value="MULTI-COPPER OXIDASE"/>
    <property type="match status" value="1"/>
</dbReference>
<feature type="signal peptide" evidence="5">
    <location>
        <begin position="1"/>
        <end position="20"/>
    </location>
</feature>
<protein>
    <submittedName>
        <fullName evidence="9">Laccase</fullName>
    </submittedName>
</protein>
<evidence type="ECO:0000256" key="5">
    <source>
        <dbReference type="SAM" id="SignalP"/>
    </source>
</evidence>
<feature type="domain" description="Plastocyanin-like" evidence="7">
    <location>
        <begin position="383"/>
        <end position="503"/>
    </location>
</feature>
<dbReference type="InParanoid" id="W4KEL0"/>
<dbReference type="OrthoDB" id="2121828at2759"/>